<name>A0A2I2GPQ9_9EURO</name>
<sequence>MLRTKPPPLPPPPSNPRSKISPSVLKLRTTPPSTYQPPKPPPSADLPPAPTGPYFFYGTLTDPSMIAEILDLAQELELRPASVLGYKCKMWGHYPALVDEPGSTVEGAVYHVDTVEDGERLAAYETRNYRAESCVVRYADNQGPSQDFGYAFKFVGDPRELTEGNFELRTWLRRMGRQKAVDKLDARMRRD</sequence>
<keyword evidence="7" id="KW-1185">Reference proteome</keyword>
<proteinExistence type="inferred from homology"/>
<dbReference type="CDD" id="cd06661">
    <property type="entry name" value="GGCT_like"/>
    <property type="match status" value="1"/>
</dbReference>
<evidence type="ECO:0000256" key="2">
    <source>
        <dbReference type="ARBA" id="ARBA00022679"/>
    </source>
</evidence>
<dbReference type="EMBL" id="MSFO01000001">
    <property type="protein sequence ID" value="PLB54856.1"/>
    <property type="molecule type" value="Genomic_DNA"/>
</dbReference>
<dbReference type="SUPFAM" id="SSF110857">
    <property type="entry name" value="Gamma-glutamyl cyclotransferase-like"/>
    <property type="match status" value="1"/>
</dbReference>
<dbReference type="GeneID" id="36555958"/>
<keyword evidence="2" id="KW-0808">Transferase</keyword>
<accession>A0A2I2GPQ9</accession>
<dbReference type="InterPro" id="IPR036568">
    <property type="entry name" value="GGCT-like_sf"/>
</dbReference>
<evidence type="ECO:0000256" key="1">
    <source>
        <dbReference type="ARBA" id="ARBA00008861"/>
    </source>
</evidence>
<dbReference type="InterPro" id="IPR009288">
    <property type="entry name" value="AIG2-like_dom"/>
</dbReference>
<feature type="domain" description="Gamma-glutamylcyclotransferase AIG2-like" evidence="5">
    <location>
        <begin position="54"/>
        <end position="152"/>
    </location>
</feature>
<protein>
    <recommendedName>
        <fullName evidence="3">Putative gamma-glutamylcyclotransferase</fullName>
    </recommendedName>
</protein>
<feature type="compositionally biased region" description="Low complexity" evidence="4">
    <location>
        <begin position="16"/>
        <end position="33"/>
    </location>
</feature>
<evidence type="ECO:0000256" key="4">
    <source>
        <dbReference type="SAM" id="MobiDB-lite"/>
    </source>
</evidence>
<dbReference type="InterPro" id="IPR013024">
    <property type="entry name" value="GGCT-like"/>
</dbReference>
<dbReference type="Gene3D" id="3.10.490.10">
    <property type="entry name" value="Gamma-glutamyl cyclotransferase-like"/>
    <property type="match status" value="1"/>
</dbReference>
<evidence type="ECO:0000313" key="7">
    <source>
        <dbReference type="Proteomes" id="UP000234275"/>
    </source>
</evidence>
<organism evidence="6 7">
    <name type="scientific">Aspergillus steynii IBT 23096</name>
    <dbReference type="NCBI Taxonomy" id="1392250"/>
    <lineage>
        <taxon>Eukaryota</taxon>
        <taxon>Fungi</taxon>
        <taxon>Dikarya</taxon>
        <taxon>Ascomycota</taxon>
        <taxon>Pezizomycotina</taxon>
        <taxon>Eurotiomycetes</taxon>
        <taxon>Eurotiomycetidae</taxon>
        <taxon>Eurotiales</taxon>
        <taxon>Aspergillaceae</taxon>
        <taxon>Aspergillus</taxon>
        <taxon>Aspergillus subgen. Circumdati</taxon>
    </lineage>
</organism>
<evidence type="ECO:0000313" key="6">
    <source>
        <dbReference type="EMBL" id="PLB54856.1"/>
    </source>
</evidence>
<dbReference type="PANTHER" id="PTHR31544:SF4">
    <property type="entry name" value="GAMMA-GLUTAMYLCYCLOTRANSFERASE-RELATED"/>
    <property type="match status" value="1"/>
</dbReference>
<comment type="caution">
    <text evidence="6">The sequence shown here is derived from an EMBL/GenBank/DDBJ whole genome shotgun (WGS) entry which is preliminary data.</text>
</comment>
<dbReference type="RefSeq" id="XP_024710158.1">
    <property type="nucleotide sequence ID" value="XM_024848259.1"/>
</dbReference>
<dbReference type="Proteomes" id="UP000234275">
    <property type="component" value="Unassembled WGS sequence"/>
</dbReference>
<feature type="compositionally biased region" description="Pro residues" evidence="4">
    <location>
        <begin position="34"/>
        <end position="48"/>
    </location>
</feature>
<dbReference type="AlphaFoldDB" id="A0A2I2GPQ9"/>
<evidence type="ECO:0000256" key="3">
    <source>
        <dbReference type="ARBA" id="ARBA00030602"/>
    </source>
</evidence>
<dbReference type="GO" id="GO:0016740">
    <property type="term" value="F:transferase activity"/>
    <property type="evidence" value="ECO:0007669"/>
    <property type="project" value="UniProtKB-KW"/>
</dbReference>
<gene>
    <name evidence="6" type="ORF">P170DRAFT_432429</name>
</gene>
<feature type="region of interest" description="Disordered" evidence="4">
    <location>
        <begin position="1"/>
        <end position="48"/>
    </location>
</feature>
<comment type="similarity">
    <text evidence="1">Belongs to the gamma-glutamylcyclotransferase family.</text>
</comment>
<feature type="compositionally biased region" description="Pro residues" evidence="4">
    <location>
        <begin position="1"/>
        <end position="15"/>
    </location>
</feature>
<dbReference type="InterPro" id="IPR045038">
    <property type="entry name" value="AIG2-like"/>
</dbReference>
<evidence type="ECO:0000259" key="5">
    <source>
        <dbReference type="Pfam" id="PF06094"/>
    </source>
</evidence>
<dbReference type="OrthoDB" id="3262926at2759"/>
<dbReference type="VEuPathDB" id="FungiDB:P170DRAFT_432429"/>
<reference evidence="6 7" key="1">
    <citation type="submission" date="2016-12" db="EMBL/GenBank/DDBJ databases">
        <title>The genomes of Aspergillus section Nigri reveals drivers in fungal speciation.</title>
        <authorList>
            <consortium name="DOE Joint Genome Institute"/>
            <person name="Vesth T.C."/>
            <person name="Nybo J."/>
            <person name="Theobald S."/>
            <person name="Brandl J."/>
            <person name="Frisvad J.C."/>
            <person name="Nielsen K.F."/>
            <person name="Lyhne E.K."/>
            <person name="Kogle M.E."/>
            <person name="Kuo A."/>
            <person name="Riley R."/>
            <person name="Clum A."/>
            <person name="Nolan M."/>
            <person name="Lipzen A."/>
            <person name="Salamov A."/>
            <person name="Henrissat B."/>
            <person name="Wiebenga A."/>
            <person name="De Vries R.P."/>
            <person name="Grigoriev I.V."/>
            <person name="Mortensen U.H."/>
            <person name="Andersen M.R."/>
            <person name="Baker S.E."/>
        </authorList>
    </citation>
    <scope>NUCLEOTIDE SEQUENCE [LARGE SCALE GENOMIC DNA]</scope>
    <source>
        <strain evidence="6 7">IBT 23096</strain>
    </source>
</reference>
<dbReference type="PANTHER" id="PTHR31544">
    <property type="entry name" value="AIG2-LIKE PROTEIN D"/>
    <property type="match status" value="1"/>
</dbReference>
<dbReference type="Pfam" id="PF06094">
    <property type="entry name" value="GGACT"/>
    <property type="match status" value="1"/>
</dbReference>